<feature type="domain" description="Retrovirus-related Pol polyprotein from transposon TNT 1-94-like beta-barrel" evidence="1">
    <location>
        <begin position="138"/>
        <end position="216"/>
    </location>
</feature>
<dbReference type="Pfam" id="PF22936">
    <property type="entry name" value="Pol_BBD"/>
    <property type="match status" value="1"/>
</dbReference>
<dbReference type="HOGENOM" id="CLU_1194718_0_0_1"/>
<dbReference type="InterPro" id="IPR054722">
    <property type="entry name" value="PolX-like_BBD"/>
</dbReference>
<dbReference type="Proteomes" id="UP000015441">
    <property type="component" value="Unassembled WGS sequence"/>
</dbReference>
<name>N1JBF7_BLUG1</name>
<evidence type="ECO:0000313" key="3">
    <source>
        <dbReference type="Proteomes" id="UP000015441"/>
    </source>
</evidence>
<reference evidence="2 3" key="1">
    <citation type="journal article" date="2010" name="Science">
        <title>Genome expansion and gene loss in powdery mildew fungi reveal tradeoffs in extreme parasitism.</title>
        <authorList>
            <person name="Spanu P.D."/>
            <person name="Abbott J.C."/>
            <person name="Amselem J."/>
            <person name="Burgis T.A."/>
            <person name="Soanes D.M."/>
            <person name="Stueber K."/>
            <person name="Ver Loren van Themaat E."/>
            <person name="Brown J.K.M."/>
            <person name="Butcher S.A."/>
            <person name="Gurr S.J."/>
            <person name="Lebrun M.-H."/>
            <person name="Ridout C.J."/>
            <person name="Schulze-Lefert P."/>
            <person name="Talbot N.J."/>
            <person name="Ahmadinejad N."/>
            <person name="Ametz C."/>
            <person name="Barton G.R."/>
            <person name="Benjdia M."/>
            <person name="Bidzinski P."/>
            <person name="Bindschedler L.V."/>
            <person name="Both M."/>
            <person name="Brewer M.T."/>
            <person name="Cadle-Davidson L."/>
            <person name="Cadle-Davidson M.M."/>
            <person name="Collemare J."/>
            <person name="Cramer R."/>
            <person name="Frenkel O."/>
            <person name="Godfrey D."/>
            <person name="Harriman J."/>
            <person name="Hoede C."/>
            <person name="King B.C."/>
            <person name="Klages S."/>
            <person name="Kleemann J."/>
            <person name="Knoll D."/>
            <person name="Koti P.S."/>
            <person name="Kreplak J."/>
            <person name="Lopez-Ruiz F.J."/>
            <person name="Lu X."/>
            <person name="Maekawa T."/>
            <person name="Mahanil S."/>
            <person name="Micali C."/>
            <person name="Milgroom M.G."/>
            <person name="Montana G."/>
            <person name="Noir S."/>
            <person name="O'Connell R.J."/>
            <person name="Oberhaensli S."/>
            <person name="Parlange F."/>
            <person name="Pedersen C."/>
            <person name="Quesneville H."/>
            <person name="Reinhardt R."/>
            <person name="Rott M."/>
            <person name="Sacristan S."/>
            <person name="Schmidt S.M."/>
            <person name="Schoen M."/>
            <person name="Skamnioti P."/>
            <person name="Sommer H."/>
            <person name="Stephens A."/>
            <person name="Takahara H."/>
            <person name="Thordal-Christensen H."/>
            <person name="Vigouroux M."/>
            <person name="Wessling R."/>
            <person name="Wicker T."/>
            <person name="Panstruga R."/>
        </authorList>
    </citation>
    <scope>NUCLEOTIDE SEQUENCE [LARGE SCALE GENOMIC DNA]</scope>
    <source>
        <strain evidence="2">DH14</strain>
    </source>
</reference>
<dbReference type="AlphaFoldDB" id="N1JBF7"/>
<gene>
    <name evidence="2" type="ORF">BGHDH14_bgh03140</name>
</gene>
<dbReference type="EMBL" id="CAUH01003128">
    <property type="protein sequence ID" value="CCU76904.1"/>
    <property type="molecule type" value="Genomic_DNA"/>
</dbReference>
<organism evidence="2 3">
    <name type="scientific">Blumeria graminis f. sp. hordei (strain DH14)</name>
    <name type="common">Barley powdery mildew</name>
    <name type="synonym">Oidium monilioides f. sp. hordei</name>
    <dbReference type="NCBI Taxonomy" id="546991"/>
    <lineage>
        <taxon>Eukaryota</taxon>
        <taxon>Fungi</taxon>
        <taxon>Dikarya</taxon>
        <taxon>Ascomycota</taxon>
        <taxon>Pezizomycotina</taxon>
        <taxon>Leotiomycetes</taxon>
        <taxon>Erysiphales</taxon>
        <taxon>Erysiphaceae</taxon>
        <taxon>Blumeria</taxon>
        <taxon>Blumeria hordei</taxon>
    </lineage>
</organism>
<keyword evidence="3" id="KW-1185">Reference proteome</keyword>
<dbReference type="InParanoid" id="N1JBF7"/>
<accession>N1JBF7</accession>
<proteinExistence type="predicted"/>
<dbReference type="STRING" id="546991.N1JBF7"/>
<comment type="caution">
    <text evidence="2">The sequence shown here is derived from an EMBL/GenBank/DDBJ whole genome shotgun (WGS) entry which is preliminary data.</text>
</comment>
<dbReference type="OrthoDB" id="3637892at2759"/>
<sequence length="232" mass="25431">MIPKDILNKLEEINGGCSKGPLSSLQSQFSSPDIKGRVDDVAASLSHLKARIGSISIGDRPSDVSKEYSTTMKTVRIVAGYFSFEQIMENEDKPEEIALLKKQRDKNAKEKMRQKSTRETAGMARAAFDSTGLGANDWSVDSSATSYMSHDKSIFIEYANHNSTVGTAKNAIDLNVTERGKLCSEINRQSTTFEGVLHILERKANLSSPRNLTSAGISLILGSKDVVIKRDE</sequence>
<protein>
    <recommendedName>
        <fullName evidence="1">Retrovirus-related Pol polyprotein from transposon TNT 1-94-like beta-barrel domain-containing protein</fullName>
    </recommendedName>
</protein>
<evidence type="ECO:0000259" key="1">
    <source>
        <dbReference type="Pfam" id="PF22936"/>
    </source>
</evidence>
<evidence type="ECO:0000313" key="2">
    <source>
        <dbReference type="EMBL" id="CCU76904.1"/>
    </source>
</evidence>